<dbReference type="InterPro" id="IPR000515">
    <property type="entry name" value="MetI-like"/>
</dbReference>
<evidence type="ECO:0000256" key="5">
    <source>
        <dbReference type="ARBA" id="ARBA00022989"/>
    </source>
</evidence>
<feature type="transmembrane region" description="Helical" evidence="7">
    <location>
        <begin position="129"/>
        <end position="150"/>
    </location>
</feature>
<feature type="domain" description="ABC transmembrane type-1" evidence="8">
    <location>
        <begin position="127"/>
        <end position="342"/>
    </location>
</feature>
<evidence type="ECO:0000256" key="3">
    <source>
        <dbReference type="ARBA" id="ARBA00022475"/>
    </source>
</evidence>
<name>A0A3E0H460_9GAMM</name>
<evidence type="ECO:0000256" key="7">
    <source>
        <dbReference type="RuleBase" id="RU363032"/>
    </source>
</evidence>
<gene>
    <name evidence="9" type="ORF">DFR26_2108</name>
</gene>
<evidence type="ECO:0000256" key="2">
    <source>
        <dbReference type="ARBA" id="ARBA00022448"/>
    </source>
</evidence>
<evidence type="ECO:0000259" key="8">
    <source>
        <dbReference type="PROSITE" id="PS50928"/>
    </source>
</evidence>
<dbReference type="PROSITE" id="PS50928">
    <property type="entry name" value="ABC_TM1"/>
    <property type="match status" value="1"/>
</dbReference>
<dbReference type="EMBL" id="QUNR01000004">
    <property type="protein sequence ID" value="REH36967.1"/>
    <property type="molecule type" value="Genomic_DNA"/>
</dbReference>
<keyword evidence="6 7" id="KW-0472">Membrane</keyword>
<dbReference type="Pfam" id="PF00528">
    <property type="entry name" value="BPD_transp_1"/>
    <property type="match status" value="1"/>
</dbReference>
<feature type="transmembrane region" description="Helical" evidence="7">
    <location>
        <begin position="9"/>
        <end position="30"/>
    </location>
</feature>
<dbReference type="Gene3D" id="1.10.3720.10">
    <property type="entry name" value="MetI-like"/>
    <property type="match status" value="1"/>
</dbReference>
<dbReference type="CDD" id="cd06261">
    <property type="entry name" value="TM_PBP2"/>
    <property type="match status" value="1"/>
</dbReference>
<accession>A0A3E0H460</accession>
<evidence type="ECO:0000313" key="9">
    <source>
        <dbReference type="EMBL" id="REH36967.1"/>
    </source>
</evidence>
<dbReference type="PANTHER" id="PTHR30465">
    <property type="entry name" value="INNER MEMBRANE ABC TRANSPORTER"/>
    <property type="match status" value="1"/>
</dbReference>
<dbReference type="GO" id="GO:0042884">
    <property type="term" value="P:microcin transport"/>
    <property type="evidence" value="ECO:0007669"/>
    <property type="project" value="TreeGrafter"/>
</dbReference>
<keyword evidence="5 7" id="KW-1133">Transmembrane helix</keyword>
<keyword evidence="4 7" id="KW-0812">Transmembrane</keyword>
<dbReference type="InterPro" id="IPR035906">
    <property type="entry name" value="MetI-like_sf"/>
</dbReference>
<reference evidence="9 10" key="1">
    <citation type="submission" date="2018-08" db="EMBL/GenBank/DDBJ databases">
        <title>Genomic Encyclopedia of Type Strains, Phase IV (KMG-IV): sequencing the most valuable type-strain genomes for metagenomic binning, comparative biology and taxonomic classification.</title>
        <authorList>
            <person name="Goeker M."/>
        </authorList>
    </citation>
    <scope>NUCLEOTIDE SEQUENCE [LARGE SCALE GENOMIC DNA]</scope>
    <source>
        <strain evidence="9 10">DSM 26022</strain>
    </source>
</reference>
<comment type="caution">
    <text evidence="9">The sequence shown here is derived from an EMBL/GenBank/DDBJ whole genome shotgun (WGS) entry which is preliminary data.</text>
</comment>
<comment type="similarity">
    <text evidence="7">Belongs to the binding-protein-dependent transport system permease family.</text>
</comment>
<dbReference type="AlphaFoldDB" id="A0A3E0H460"/>
<dbReference type="SUPFAM" id="SSF161098">
    <property type="entry name" value="MetI-like"/>
    <property type="match status" value="1"/>
</dbReference>
<feature type="transmembrane region" description="Helical" evidence="7">
    <location>
        <begin position="323"/>
        <end position="342"/>
    </location>
</feature>
<keyword evidence="2 7" id="KW-0813">Transport</keyword>
<dbReference type="OrthoDB" id="9805855at2"/>
<keyword evidence="10" id="KW-1185">Reference proteome</keyword>
<protein>
    <submittedName>
        <fullName evidence="9">Microcin C transport system permease protein</fullName>
    </submittedName>
</protein>
<feature type="transmembrane region" description="Helical" evidence="7">
    <location>
        <begin position="162"/>
        <end position="188"/>
    </location>
</feature>
<comment type="subcellular location">
    <subcellularLocation>
        <location evidence="1 7">Cell membrane</location>
        <topology evidence="1 7">Multi-pass membrane protein</topology>
    </subcellularLocation>
</comment>
<evidence type="ECO:0000256" key="1">
    <source>
        <dbReference type="ARBA" id="ARBA00004651"/>
    </source>
</evidence>
<dbReference type="RefSeq" id="WP_116208900.1">
    <property type="nucleotide sequence ID" value="NZ_QUNR01000004.1"/>
</dbReference>
<feature type="transmembrane region" description="Helical" evidence="7">
    <location>
        <begin position="218"/>
        <end position="241"/>
    </location>
</feature>
<evidence type="ECO:0000256" key="4">
    <source>
        <dbReference type="ARBA" id="ARBA00022692"/>
    </source>
</evidence>
<dbReference type="GO" id="GO:0005886">
    <property type="term" value="C:plasma membrane"/>
    <property type="evidence" value="ECO:0007669"/>
    <property type="project" value="UniProtKB-SubCell"/>
</dbReference>
<proteinExistence type="inferred from homology"/>
<dbReference type="Proteomes" id="UP000256774">
    <property type="component" value="Unassembled WGS sequence"/>
</dbReference>
<dbReference type="PANTHER" id="PTHR30465:SF66">
    <property type="entry name" value="INNER MEMBRANE ABC TRANSPORTER PERMEASE PROTEIN YEJB"/>
    <property type="match status" value="1"/>
</dbReference>
<dbReference type="NCBIfam" id="NF011712">
    <property type="entry name" value="PRK15133.1"/>
    <property type="match status" value="1"/>
</dbReference>
<keyword evidence="3" id="KW-1003">Cell membrane</keyword>
<feature type="transmembrane region" description="Helical" evidence="7">
    <location>
        <begin position="276"/>
        <end position="303"/>
    </location>
</feature>
<evidence type="ECO:0000256" key="6">
    <source>
        <dbReference type="ARBA" id="ARBA00023136"/>
    </source>
</evidence>
<evidence type="ECO:0000313" key="10">
    <source>
        <dbReference type="Proteomes" id="UP000256774"/>
    </source>
</evidence>
<sequence length="360" mass="39365">MASYIIRRLALMIPTLFGILLINFLVIQAAPGGPVERSLAQLQGIGGQTTLGGSAGDLSAANASAGPGYRGSQGLSAELVAEIEKQYGFDKSASERFGDMIWQFAQFDLGSSFYRDIPVLDLVLEKLPVSLSLGLWSTLLIYLIAVPLGIRKARHPGSRFDVWSSGAIIVAYAIPGFLLALLLIIVFAGGSYWQWFPMQGLSSEGAANLPWFQRALDYAHHLVLPTLCLTLGGLATLTLFTRNSFLEELQKPYVLTARAKGASEQRVLWGHVFRNAMLIIIAGLPATLFGILFTGAFLIEVIFNLDGLGLLSYESVINRDYPVIFGTLFLFTLMGMLLRLFGDLCYRWVDPRIDFSRAGS</sequence>
<dbReference type="GO" id="GO:0055085">
    <property type="term" value="P:transmembrane transport"/>
    <property type="evidence" value="ECO:0007669"/>
    <property type="project" value="InterPro"/>
</dbReference>
<organism evidence="9 10">
    <name type="scientific">Paraperlucidibaca baekdonensis</name>
    <dbReference type="NCBI Taxonomy" id="748120"/>
    <lineage>
        <taxon>Bacteria</taxon>
        <taxon>Pseudomonadati</taxon>
        <taxon>Pseudomonadota</taxon>
        <taxon>Gammaproteobacteria</taxon>
        <taxon>Moraxellales</taxon>
        <taxon>Moraxellaceae</taxon>
        <taxon>Paraperlucidibaca</taxon>
    </lineage>
</organism>